<dbReference type="InterPro" id="IPR011010">
    <property type="entry name" value="DNA_brk_join_enz"/>
</dbReference>
<accession>A0A0G4E5G4</accession>
<evidence type="ECO:0000259" key="5">
    <source>
        <dbReference type="PROSITE" id="PS51898"/>
    </source>
</evidence>
<geneLocation type="plasmid" evidence="7">
    <name>pQBR55</name>
</geneLocation>
<feature type="domain" description="Tyr recombinase" evidence="5">
    <location>
        <begin position="111"/>
        <end position="308"/>
    </location>
</feature>
<dbReference type="PANTHER" id="PTHR34605:SF3">
    <property type="entry name" value="P CELL-TYPE AGGLUTINATION PROTEIN MAP4-LIKE-RELATED"/>
    <property type="match status" value="1"/>
</dbReference>
<dbReference type="GO" id="GO:0015074">
    <property type="term" value="P:DNA integration"/>
    <property type="evidence" value="ECO:0007669"/>
    <property type="project" value="UniProtKB-KW"/>
</dbReference>
<keyword evidence="7" id="KW-0614">Plasmid</keyword>
<dbReference type="PANTHER" id="PTHR34605">
    <property type="entry name" value="PHAGE_INTEGRASE DOMAIN-CONTAINING PROTEIN"/>
    <property type="match status" value="1"/>
</dbReference>
<evidence type="ECO:0000256" key="3">
    <source>
        <dbReference type="ARBA" id="ARBA00023172"/>
    </source>
</evidence>
<organism evidence="7">
    <name type="scientific">Pseudomonas fluorescens (strain SBW25)</name>
    <dbReference type="NCBI Taxonomy" id="216595"/>
    <lineage>
        <taxon>Bacteria</taxon>
        <taxon>Pseudomonadati</taxon>
        <taxon>Pseudomonadota</taxon>
        <taxon>Gammaproteobacteria</taxon>
        <taxon>Pseudomonadales</taxon>
        <taxon>Pseudomonadaceae</taxon>
        <taxon>Pseudomonas</taxon>
    </lineage>
</organism>
<proteinExistence type="predicted"/>
<dbReference type="InterPro" id="IPR013762">
    <property type="entry name" value="Integrase-like_cat_sf"/>
</dbReference>
<sequence length="323" mass="35835">MKDVGRYLQAGTRENTRRSYQSAIEHFEVTWGGFLPATSDNIVRYLVEYADTLSLSTLKQRLAALAQWHITQGFPDPTKTPTVRQVLKGIRTLHPAQTKQAAPLQLQHLEQAIQWLSREAEQAQQSGNLASLLRSRRDAALLLIGFWRGFRSDELCRLQVEHIQAEAGAGMSLFLPQSKGDRDNLGTTHYVPALKCLCPVQAYLDWISAAGIARGAVFCRLDRWGHLSDEALHPGSLISLLRQILQRAGISAELYTSHSLRRGFASWATANGWDLKALMTYVGWKDIKSAMRYIDPAISFGGLAAKPVLELHAGPLGQLSASH</sequence>
<reference evidence="7" key="2">
    <citation type="submission" date="2015-06" db="EMBL/GenBank/DDBJ databases">
        <title>Environmentally co-occuring mercury resistance plasmids are genetically and phenotypically diverse and confer variable context-dependent fitness effects.</title>
        <authorList>
            <person name="Hall J.P.J."/>
            <person name="Harrison E."/>
            <person name="Lilley A.K."/>
            <person name="Paterson S."/>
            <person name="Spiers A.J."/>
            <person name="Brockhurst M.A."/>
        </authorList>
    </citation>
    <scope>NUCLEOTIDE SEQUENCE [LARGE SCALE GENOMIC DNA]</scope>
    <source>
        <strain evidence="7">SBW25</strain>
        <plasmid evidence="7">pQBR55</plasmid>
    </source>
</reference>
<dbReference type="PROSITE" id="PS51898">
    <property type="entry name" value="TYR_RECOMBINASE"/>
    <property type="match status" value="1"/>
</dbReference>
<keyword evidence="1" id="KW-0229">DNA integration</keyword>
<dbReference type="CDD" id="cd00799">
    <property type="entry name" value="INT_Cre_C"/>
    <property type="match status" value="1"/>
</dbReference>
<evidence type="ECO:0000256" key="1">
    <source>
        <dbReference type="ARBA" id="ARBA00022908"/>
    </source>
</evidence>
<evidence type="ECO:0000313" key="7">
    <source>
        <dbReference type="EMBL" id="CEK42461.1"/>
    </source>
</evidence>
<dbReference type="RefSeq" id="WP_010953881.1">
    <property type="nucleotide sequence ID" value="NZ_LN713927.1"/>
</dbReference>
<name>A0A0G4E5G4_PSEFS</name>
<dbReference type="Gene3D" id="1.10.443.10">
    <property type="entry name" value="Intergrase catalytic core"/>
    <property type="match status" value="1"/>
</dbReference>
<dbReference type="EMBL" id="LN713927">
    <property type="protein sequence ID" value="CEK42461.1"/>
    <property type="molecule type" value="Genomic_DNA"/>
</dbReference>
<dbReference type="InterPro" id="IPR002104">
    <property type="entry name" value="Integrase_catalytic"/>
</dbReference>
<evidence type="ECO:0000256" key="2">
    <source>
        <dbReference type="ARBA" id="ARBA00023125"/>
    </source>
</evidence>
<dbReference type="GO" id="GO:0006310">
    <property type="term" value="P:DNA recombination"/>
    <property type="evidence" value="ECO:0007669"/>
    <property type="project" value="UniProtKB-KW"/>
</dbReference>
<gene>
    <name evidence="7" type="ORF">PQBR55_0082</name>
</gene>
<keyword evidence="3" id="KW-0233">DNA recombination</keyword>
<keyword evidence="2 4" id="KW-0238">DNA-binding</keyword>
<protein>
    <submittedName>
        <fullName evidence="7">Tn4652, cointegrate resolution protein S</fullName>
    </submittedName>
</protein>
<dbReference type="InterPro" id="IPR052925">
    <property type="entry name" value="Phage_Integrase-like_Recomb"/>
</dbReference>
<dbReference type="SUPFAM" id="SSF47823">
    <property type="entry name" value="lambda integrase-like, N-terminal domain"/>
    <property type="match status" value="1"/>
</dbReference>
<evidence type="ECO:0000256" key="4">
    <source>
        <dbReference type="PROSITE-ProRule" id="PRU01248"/>
    </source>
</evidence>
<dbReference type="PROSITE" id="PS51900">
    <property type="entry name" value="CB"/>
    <property type="match status" value="1"/>
</dbReference>
<dbReference type="GO" id="GO:0003677">
    <property type="term" value="F:DNA binding"/>
    <property type="evidence" value="ECO:0007669"/>
    <property type="project" value="UniProtKB-UniRule"/>
</dbReference>
<evidence type="ECO:0000259" key="6">
    <source>
        <dbReference type="PROSITE" id="PS51900"/>
    </source>
</evidence>
<dbReference type="Gene3D" id="1.10.150.130">
    <property type="match status" value="1"/>
</dbReference>
<dbReference type="InterPro" id="IPR010998">
    <property type="entry name" value="Integrase_recombinase_N"/>
</dbReference>
<feature type="domain" description="Core-binding (CB)" evidence="6">
    <location>
        <begin position="1"/>
        <end position="73"/>
    </location>
</feature>
<reference evidence="7" key="1">
    <citation type="submission" date="2014-12" db="EMBL/GenBank/DDBJ databases">
        <authorList>
            <person name="Hall J."/>
        </authorList>
    </citation>
    <scope>NUCLEOTIDE SEQUENCE [LARGE SCALE GENOMIC DNA]</scope>
    <source>
        <strain evidence="7">SBW25</strain>
        <plasmid evidence="7">pQBR55</plasmid>
    </source>
</reference>
<dbReference type="SUPFAM" id="SSF56349">
    <property type="entry name" value="DNA breaking-rejoining enzymes"/>
    <property type="match status" value="1"/>
</dbReference>
<dbReference type="Pfam" id="PF00589">
    <property type="entry name" value="Phage_integrase"/>
    <property type="match status" value="1"/>
</dbReference>
<dbReference type="InterPro" id="IPR044068">
    <property type="entry name" value="CB"/>
</dbReference>
<dbReference type="AlphaFoldDB" id="A0A0G4E5G4"/>